<organism evidence="2 3">
    <name type="scientific">Adineta steineri</name>
    <dbReference type="NCBI Taxonomy" id="433720"/>
    <lineage>
        <taxon>Eukaryota</taxon>
        <taxon>Metazoa</taxon>
        <taxon>Spiralia</taxon>
        <taxon>Gnathifera</taxon>
        <taxon>Rotifera</taxon>
        <taxon>Eurotatoria</taxon>
        <taxon>Bdelloidea</taxon>
        <taxon>Adinetida</taxon>
        <taxon>Adinetidae</taxon>
        <taxon>Adineta</taxon>
    </lineage>
</organism>
<comment type="caution">
    <text evidence="2">The sequence shown here is derived from an EMBL/GenBank/DDBJ whole genome shotgun (WGS) entry which is preliminary data.</text>
</comment>
<feature type="non-terminal residue" evidence="2">
    <location>
        <position position="1"/>
    </location>
</feature>
<reference evidence="2" key="1">
    <citation type="submission" date="2021-02" db="EMBL/GenBank/DDBJ databases">
        <authorList>
            <person name="Nowell W R."/>
        </authorList>
    </citation>
    <scope>NUCLEOTIDE SEQUENCE</scope>
</reference>
<dbReference type="AlphaFoldDB" id="A0A820SQB3"/>
<feature type="chain" id="PRO_5032283315" description="Secreted protein" evidence="1">
    <location>
        <begin position="23"/>
        <end position="102"/>
    </location>
</feature>
<dbReference type="EMBL" id="CAJOAY010036189">
    <property type="protein sequence ID" value="CAF4455639.1"/>
    <property type="molecule type" value="Genomic_DNA"/>
</dbReference>
<name>A0A820SQB3_9BILA</name>
<protein>
    <recommendedName>
        <fullName evidence="4">Secreted protein</fullName>
    </recommendedName>
</protein>
<accession>A0A820SQB3</accession>
<sequence>LTSIQKWLFSFVLKLSLTLFKSEHINDKAVVFFASRIYHLVVRHQNPLEFNRFPSLRLLTSKLSQNRRLCGVKSKHLPNSTHTSTLCFIKFLFKFEAFAIQI</sequence>
<feature type="signal peptide" evidence="1">
    <location>
        <begin position="1"/>
        <end position="22"/>
    </location>
</feature>
<keyword evidence="1" id="KW-0732">Signal</keyword>
<gene>
    <name evidence="2" type="ORF">OKA104_LOCUS54400</name>
</gene>
<evidence type="ECO:0000313" key="2">
    <source>
        <dbReference type="EMBL" id="CAF4455639.1"/>
    </source>
</evidence>
<evidence type="ECO:0000256" key="1">
    <source>
        <dbReference type="SAM" id="SignalP"/>
    </source>
</evidence>
<evidence type="ECO:0008006" key="4">
    <source>
        <dbReference type="Google" id="ProtNLM"/>
    </source>
</evidence>
<dbReference type="Proteomes" id="UP000663881">
    <property type="component" value="Unassembled WGS sequence"/>
</dbReference>
<evidence type="ECO:0000313" key="3">
    <source>
        <dbReference type="Proteomes" id="UP000663881"/>
    </source>
</evidence>
<proteinExistence type="predicted"/>